<sequence length="95" mass="10661">MYDEAFKRPTVQHIKESGQTVAEVARELKINDNTVWLGQEVWNRSGSGCSPGIQVRRASDAGNAEANLRVTRGKCNIRHLIHQRAKVHFNLIAPI</sequence>
<evidence type="ECO:0000313" key="2">
    <source>
        <dbReference type="Proteomes" id="UP000249890"/>
    </source>
</evidence>
<organism evidence="1 2">
    <name type="scientific">Paenibacillus donghaensis</name>
    <dbReference type="NCBI Taxonomy" id="414771"/>
    <lineage>
        <taxon>Bacteria</taxon>
        <taxon>Bacillati</taxon>
        <taxon>Bacillota</taxon>
        <taxon>Bacilli</taxon>
        <taxon>Bacillales</taxon>
        <taxon>Paenibacillaceae</taxon>
        <taxon>Paenibacillus</taxon>
    </lineage>
</organism>
<name>A0A2Z2K520_9BACL</name>
<dbReference type="KEGG" id="pdh:B9T62_01125"/>
<proteinExistence type="predicted"/>
<reference evidence="1 2" key="1">
    <citation type="submission" date="2017-06" db="EMBL/GenBank/DDBJ databases">
        <title>Complete genome sequence of Paenibacillus donghaensis KCTC 13049T isolated from East Sea sediment, South Korea.</title>
        <authorList>
            <person name="Jung B.K."/>
            <person name="Hong S.-J."/>
            <person name="Shin J.-H."/>
        </authorList>
    </citation>
    <scope>NUCLEOTIDE SEQUENCE [LARGE SCALE GENOMIC DNA]</scope>
    <source>
        <strain evidence="1 2">KCTC 13049</strain>
    </source>
</reference>
<gene>
    <name evidence="1" type="ORF">B9T62_01125</name>
</gene>
<protein>
    <submittedName>
        <fullName evidence="1">Uncharacterized protein</fullName>
    </submittedName>
</protein>
<dbReference type="Proteomes" id="UP000249890">
    <property type="component" value="Chromosome"/>
</dbReference>
<dbReference type="EMBL" id="CP021780">
    <property type="protein sequence ID" value="ASA19544.1"/>
    <property type="molecule type" value="Genomic_DNA"/>
</dbReference>
<keyword evidence="2" id="KW-1185">Reference proteome</keyword>
<dbReference type="AlphaFoldDB" id="A0A2Z2K520"/>
<accession>A0A2Z2K520</accession>
<evidence type="ECO:0000313" key="1">
    <source>
        <dbReference type="EMBL" id="ASA19544.1"/>
    </source>
</evidence>